<dbReference type="AlphaFoldDB" id="A0A061S321"/>
<reference evidence="2" key="1">
    <citation type="submission" date="2014-05" db="EMBL/GenBank/DDBJ databases">
        <title>The transcriptome of the halophilic microalga Tetraselmis sp. GSL018 isolated from the Great Salt Lake, Utah.</title>
        <authorList>
            <person name="Jinkerson R.E."/>
            <person name="D'Adamo S."/>
            <person name="Posewitz M.C."/>
        </authorList>
    </citation>
    <scope>NUCLEOTIDE SEQUENCE</scope>
    <source>
        <strain evidence="2">GSL018</strain>
    </source>
</reference>
<gene>
    <name evidence="2" type="ORF">TSPGSL018_12417</name>
</gene>
<evidence type="ECO:0000313" key="2">
    <source>
        <dbReference type="EMBL" id="JAC79562.1"/>
    </source>
</evidence>
<protein>
    <submittedName>
        <fullName evidence="2">Uncharacterized protein</fullName>
    </submittedName>
</protein>
<evidence type="ECO:0000256" key="1">
    <source>
        <dbReference type="SAM" id="Coils"/>
    </source>
</evidence>
<name>A0A061S321_9CHLO</name>
<accession>A0A061S321</accession>
<sequence length="131" mass="14661">MVSPILNANADARLDRLEALLGELRQGQNDMQKRLDLIHSEIQRVECLASARSRNAWSALSDKLCLPRGVDGLLPDHLGAISTYELCNLKRPQLKPYMEFYGLDGHNKDEEVKNLLQYLGVRYGQGDGLGP</sequence>
<proteinExistence type="predicted"/>
<keyword evidence="1" id="KW-0175">Coiled coil</keyword>
<feature type="coiled-coil region" evidence="1">
    <location>
        <begin position="7"/>
        <end position="34"/>
    </location>
</feature>
<dbReference type="EMBL" id="GBEZ01005784">
    <property type="protein sequence ID" value="JAC79562.1"/>
    <property type="molecule type" value="Transcribed_RNA"/>
</dbReference>
<organism evidence="2">
    <name type="scientific">Tetraselmis sp. GSL018</name>
    <dbReference type="NCBI Taxonomy" id="582737"/>
    <lineage>
        <taxon>Eukaryota</taxon>
        <taxon>Viridiplantae</taxon>
        <taxon>Chlorophyta</taxon>
        <taxon>core chlorophytes</taxon>
        <taxon>Chlorodendrophyceae</taxon>
        <taxon>Chlorodendrales</taxon>
        <taxon>Chlorodendraceae</taxon>
        <taxon>Tetraselmis</taxon>
    </lineage>
</organism>